<evidence type="ECO:0008006" key="2">
    <source>
        <dbReference type="Google" id="ProtNLM"/>
    </source>
</evidence>
<evidence type="ECO:0000313" key="1">
    <source>
        <dbReference type="EMBL" id="SUZ83174.1"/>
    </source>
</evidence>
<sequence length="178" mass="21540">MNNKENLKNYLMLLESKRKTIFNYLNKYSDAELNNEYILNKWTINQNLYHLWLAEVSTEKYIKKKTSYPEYLKNVAFFTRCKHIFTKRLIRLDILKFKAPEIISKFPNEININELNNNWIKSRKSFLSLIDDLDDSIIEKGIFNHRLIGRINLTMTLDFFDFHFNHHVKKINKISIFI</sequence>
<accession>A0A381QW56</accession>
<organism evidence="1">
    <name type="scientific">marine metagenome</name>
    <dbReference type="NCBI Taxonomy" id="408172"/>
    <lineage>
        <taxon>unclassified sequences</taxon>
        <taxon>metagenomes</taxon>
        <taxon>ecological metagenomes</taxon>
    </lineage>
</organism>
<proteinExistence type="predicted"/>
<gene>
    <name evidence="1" type="ORF">METZ01_LOCUS36028</name>
</gene>
<dbReference type="AlphaFoldDB" id="A0A381QW56"/>
<dbReference type="SUPFAM" id="SSF109854">
    <property type="entry name" value="DinB/YfiT-like putative metalloenzymes"/>
    <property type="match status" value="1"/>
</dbReference>
<name>A0A381QW56_9ZZZZ</name>
<reference evidence="1" key="1">
    <citation type="submission" date="2018-05" db="EMBL/GenBank/DDBJ databases">
        <authorList>
            <person name="Lanie J.A."/>
            <person name="Ng W.-L."/>
            <person name="Kazmierczak K.M."/>
            <person name="Andrzejewski T.M."/>
            <person name="Davidsen T.M."/>
            <person name="Wayne K.J."/>
            <person name="Tettelin H."/>
            <person name="Glass J.I."/>
            <person name="Rusch D."/>
            <person name="Podicherti R."/>
            <person name="Tsui H.-C.T."/>
            <person name="Winkler M.E."/>
        </authorList>
    </citation>
    <scope>NUCLEOTIDE SEQUENCE</scope>
</reference>
<dbReference type="EMBL" id="UINC01001538">
    <property type="protein sequence ID" value="SUZ83174.1"/>
    <property type="molecule type" value="Genomic_DNA"/>
</dbReference>
<protein>
    <recommendedName>
        <fullName evidence="2">DinB-like domain-containing protein</fullName>
    </recommendedName>
</protein>
<dbReference type="InterPro" id="IPR034660">
    <property type="entry name" value="DinB/YfiT-like"/>
</dbReference>
<dbReference type="Gene3D" id="1.20.120.450">
    <property type="entry name" value="dinb family like domain"/>
    <property type="match status" value="1"/>
</dbReference>